<comment type="caution">
    <text evidence="2">The sequence shown here is derived from an EMBL/GenBank/DDBJ whole genome shotgun (WGS) entry which is preliminary data.</text>
</comment>
<feature type="region of interest" description="Disordered" evidence="1">
    <location>
        <begin position="1"/>
        <end position="21"/>
    </location>
</feature>
<protein>
    <submittedName>
        <fullName evidence="2">Uncharacterized protein</fullName>
    </submittedName>
</protein>
<dbReference type="Proteomes" id="UP001365128">
    <property type="component" value="Unassembled WGS sequence"/>
</dbReference>
<evidence type="ECO:0000313" key="3">
    <source>
        <dbReference type="Proteomes" id="UP001365128"/>
    </source>
</evidence>
<proteinExistence type="predicted"/>
<keyword evidence="3" id="KW-1185">Reference proteome</keyword>
<dbReference type="Pfam" id="PF20354">
    <property type="entry name" value="DUF6649"/>
    <property type="match status" value="1"/>
</dbReference>
<accession>A0ABR1MC26</accession>
<name>A0ABR1MC26_9PEZI</name>
<feature type="region of interest" description="Disordered" evidence="1">
    <location>
        <begin position="62"/>
        <end position="93"/>
    </location>
</feature>
<dbReference type="EMBL" id="JBBPDW010000017">
    <property type="protein sequence ID" value="KAK7545586.1"/>
    <property type="molecule type" value="Genomic_DNA"/>
</dbReference>
<organism evidence="2 3">
    <name type="scientific">Phyllosticta citricarpa</name>
    <dbReference type="NCBI Taxonomy" id="55181"/>
    <lineage>
        <taxon>Eukaryota</taxon>
        <taxon>Fungi</taxon>
        <taxon>Dikarya</taxon>
        <taxon>Ascomycota</taxon>
        <taxon>Pezizomycotina</taxon>
        <taxon>Dothideomycetes</taxon>
        <taxon>Dothideomycetes incertae sedis</taxon>
        <taxon>Botryosphaeriales</taxon>
        <taxon>Phyllostictaceae</taxon>
        <taxon>Phyllosticta</taxon>
    </lineage>
</organism>
<evidence type="ECO:0000313" key="2">
    <source>
        <dbReference type="EMBL" id="KAK7545586.1"/>
    </source>
</evidence>
<evidence type="ECO:0000256" key="1">
    <source>
        <dbReference type="SAM" id="MobiDB-lite"/>
    </source>
</evidence>
<dbReference type="InterPro" id="IPR046591">
    <property type="entry name" value="DUF6649"/>
</dbReference>
<reference evidence="2 3" key="1">
    <citation type="submission" date="2024-04" db="EMBL/GenBank/DDBJ databases">
        <title>Phyllosticta paracitricarpa is synonymous to the EU quarantine fungus P. citricarpa based on phylogenomic analyses.</title>
        <authorList>
            <consortium name="Lawrence Berkeley National Laboratory"/>
            <person name="Van Ingen-Buijs V.A."/>
            <person name="Van Westerhoven A.C."/>
            <person name="Haridas S."/>
            <person name="Skiadas P."/>
            <person name="Martin F."/>
            <person name="Groenewald J.Z."/>
            <person name="Crous P.W."/>
            <person name="Seidl M.F."/>
        </authorList>
    </citation>
    <scope>NUCLEOTIDE SEQUENCE [LARGE SCALE GENOMIC DNA]</scope>
    <source>
        <strain evidence="2 3">CBS 122670</strain>
    </source>
</reference>
<gene>
    <name evidence="2" type="ORF">IWX46DRAFT_526218</name>
</gene>
<sequence>MASSASGVNKKRPASEALESDQRLAKRFNLLNIGTLNDSASPLRPFLTSRADSNGKLYIPVAANPATASAPHREPLPNGEPSQRNPARADDDWMPIDETKDRIYICDLDQELADIESDEETPIFLQDIEKHLNRIPPHLLKTSKVPQPTQHNQLVLYGIPQSLSVPEDKDSVRKAIIEARARAGQNWSPPENPPVTQPTTNALAVAQDVEEMASDGDAIQQEMDVEPMDIE</sequence>